<keyword evidence="1" id="KW-0489">Methyltransferase</keyword>
<name>A0ABW3YLV3_9ACTN</name>
<evidence type="ECO:0000313" key="2">
    <source>
        <dbReference type="Proteomes" id="UP001597260"/>
    </source>
</evidence>
<dbReference type="EMBL" id="JBHTMP010000084">
    <property type="protein sequence ID" value="MFD1325567.1"/>
    <property type="molecule type" value="Genomic_DNA"/>
</dbReference>
<keyword evidence="2" id="KW-1185">Reference proteome</keyword>
<reference evidence="2" key="1">
    <citation type="journal article" date="2019" name="Int. J. Syst. Evol. Microbiol.">
        <title>The Global Catalogue of Microorganisms (GCM) 10K type strain sequencing project: providing services to taxonomists for standard genome sequencing and annotation.</title>
        <authorList>
            <consortium name="The Broad Institute Genomics Platform"/>
            <consortium name="The Broad Institute Genome Sequencing Center for Infectious Disease"/>
            <person name="Wu L."/>
            <person name="Ma J."/>
        </authorList>
    </citation>
    <scope>NUCLEOTIDE SEQUENCE [LARGE SCALE GENOMIC DNA]</scope>
    <source>
        <strain evidence="2">JCM 31037</strain>
    </source>
</reference>
<dbReference type="SUPFAM" id="SSF53335">
    <property type="entry name" value="S-adenosyl-L-methionine-dependent methyltransferases"/>
    <property type="match status" value="1"/>
</dbReference>
<dbReference type="Proteomes" id="UP001597260">
    <property type="component" value="Unassembled WGS sequence"/>
</dbReference>
<dbReference type="EC" id="2.1.1.-" evidence="1"/>
<proteinExistence type="predicted"/>
<dbReference type="Pfam" id="PF13489">
    <property type="entry name" value="Methyltransf_23"/>
    <property type="match status" value="1"/>
</dbReference>
<protein>
    <submittedName>
        <fullName evidence="1">Class I SAM-dependent methyltransferase</fullName>
        <ecNumber evidence="1">2.1.1.-</ecNumber>
    </submittedName>
</protein>
<gene>
    <name evidence="1" type="ORF">ACFQ4H_31250</name>
</gene>
<evidence type="ECO:0000313" key="1">
    <source>
        <dbReference type="EMBL" id="MFD1325567.1"/>
    </source>
</evidence>
<dbReference type="InterPro" id="IPR029063">
    <property type="entry name" value="SAM-dependent_MTases_sf"/>
</dbReference>
<dbReference type="CDD" id="cd02440">
    <property type="entry name" value="AdoMet_MTases"/>
    <property type="match status" value="1"/>
</dbReference>
<comment type="caution">
    <text evidence="1">The sequence shown here is derived from an EMBL/GenBank/DDBJ whole genome shotgun (WGS) entry which is preliminary data.</text>
</comment>
<keyword evidence="1" id="KW-0808">Transferase</keyword>
<dbReference type="Gene3D" id="3.40.50.150">
    <property type="entry name" value="Vaccinia Virus protein VP39"/>
    <property type="match status" value="1"/>
</dbReference>
<sequence>MSRQVEPYVLDNGESMASLMLDHLSAVLDDVTLARLTEVQLSPTGRFWEVAAGNGSIARWLCRTLGPTAEVVASDINARHIPATAGLHVLRRNDATDGPLAGAWDGIHARLALAHWPNRHEVLASYAQALRPGGWLLVEDWGPWTGMVLSSPVHGAAGIYGRYQDALGRVFRSRGNDTSWATTTAGAMRAIGLVEVTTTVTARSWPGGSPGCLLPLVVATELRELLIAHNADAGELDALPSIMNAPGTIVLGNAIWSTIGYTPTTL</sequence>
<dbReference type="GO" id="GO:0032259">
    <property type="term" value="P:methylation"/>
    <property type="evidence" value="ECO:0007669"/>
    <property type="project" value="UniProtKB-KW"/>
</dbReference>
<organism evidence="1 2">
    <name type="scientific">Micromonospora sonneratiae</name>
    <dbReference type="NCBI Taxonomy" id="1184706"/>
    <lineage>
        <taxon>Bacteria</taxon>
        <taxon>Bacillati</taxon>
        <taxon>Actinomycetota</taxon>
        <taxon>Actinomycetes</taxon>
        <taxon>Micromonosporales</taxon>
        <taxon>Micromonosporaceae</taxon>
        <taxon>Micromonospora</taxon>
    </lineage>
</organism>
<dbReference type="RefSeq" id="WP_377578136.1">
    <property type="nucleotide sequence ID" value="NZ_JBHTMP010000084.1"/>
</dbReference>
<dbReference type="GO" id="GO:0008168">
    <property type="term" value="F:methyltransferase activity"/>
    <property type="evidence" value="ECO:0007669"/>
    <property type="project" value="UniProtKB-KW"/>
</dbReference>
<accession>A0ABW3YLV3</accession>